<dbReference type="EMBL" id="BLXT01002334">
    <property type="protein sequence ID" value="GFN93397.1"/>
    <property type="molecule type" value="Genomic_DNA"/>
</dbReference>
<evidence type="ECO:0000256" key="3">
    <source>
        <dbReference type="ARBA" id="ARBA00022989"/>
    </source>
</evidence>
<organism evidence="6 7">
    <name type="scientific">Plakobranchus ocellatus</name>
    <dbReference type="NCBI Taxonomy" id="259542"/>
    <lineage>
        <taxon>Eukaryota</taxon>
        <taxon>Metazoa</taxon>
        <taxon>Spiralia</taxon>
        <taxon>Lophotrochozoa</taxon>
        <taxon>Mollusca</taxon>
        <taxon>Gastropoda</taxon>
        <taxon>Heterobranchia</taxon>
        <taxon>Euthyneura</taxon>
        <taxon>Panpulmonata</taxon>
        <taxon>Sacoglossa</taxon>
        <taxon>Placobranchoidea</taxon>
        <taxon>Plakobranchidae</taxon>
        <taxon>Plakobranchus</taxon>
    </lineage>
</organism>
<name>A0AAV3ZG06_9GAST</name>
<evidence type="ECO:0000256" key="4">
    <source>
        <dbReference type="ARBA" id="ARBA00023136"/>
    </source>
</evidence>
<keyword evidence="7" id="KW-1185">Reference proteome</keyword>
<evidence type="ECO:0000256" key="5">
    <source>
        <dbReference type="SAM" id="Phobius"/>
    </source>
</evidence>
<dbReference type="AlphaFoldDB" id="A0AAV3ZG06"/>
<evidence type="ECO:0000256" key="1">
    <source>
        <dbReference type="ARBA" id="ARBA00004141"/>
    </source>
</evidence>
<evidence type="ECO:0000256" key="2">
    <source>
        <dbReference type="ARBA" id="ARBA00022692"/>
    </source>
</evidence>
<gene>
    <name evidence="6" type="ORF">PoB_001990300</name>
</gene>
<dbReference type="GO" id="GO:0022857">
    <property type="term" value="F:transmembrane transporter activity"/>
    <property type="evidence" value="ECO:0007669"/>
    <property type="project" value="InterPro"/>
</dbReference>
<dbReference type="InterPro" id="IPR036259">
    <property type="entry name" value="MFS_trans_sf"/>
</dbReference>
<keyword evidence="4 5" id="KW-0472">Membrane</keyword>
<dbReference type="Gene3D" id="1.20.1250.20">
    <property type="entry name" value="MFS general substrate transporter like domains"/>
    <property type="match status" value="1"/>
</dbReference>
<sequence>MNLILSIPLFLYSIGRKLSLFLSLSLLLILGTSLAFSNSFLTFVILNFLVGASTTGIFSSAFVIGIELVGPSKRTFSGMCIQLFFSGGVIGLAGLAYLFRNWQHLQLVITVPLFLFFLSWLIIPESPRWQIQKGKFSQARATVVQAAKVNGSNVPDTILDQMMPVGIKPSKLQNCNMESNEGSTETDNLADVVNNNQKNKNRLIDLFRSRVLCVRTCILFFNW</sequence>
<feature type="transmembrane region" description="Helical" evidence="5">
    <location>
        <begin position="81"/>
        <end position="99"/>
    </location>
</feature>
<dbReference type="InterPro" id="IPR005828">
    <property type="entry name" value="MFS_sugar_transport-like"/>
</dbReference>
<feature type="transmembrane region" description="Helical" evidence="5">
    <location>
        <begin position="105"/>
        <end position="123"/>
    </location>
</feature>
<evidence type="ECO:0000313" key="7">
    <source>
        <dbReference type="Proteomes" id="UP000735302"/>
    </source>
</evidence>
<proteinExistence type="predicted"/>
<keyword evidence="2 5" id="KW-0812">Transmembrane</keyword>
<accession>A0AAV3ZG06</accession>
<dbReference type="Pfam" id="PF00083">
    <property type="entry name" value="Sugar_tr"/>
    <property type="match status" value="1"/>
</dbReference>
<dbReference type="SUPFAM" id="SSF103473">
    <property type="entry name" value="MFS general substrate transporter"/>
    <property type="match status" value="1"/>
</dbReference>
<dbReference type="GO" id="GO:0016020">
    <property type="term" value="C:membrane"/>
    <property type="evidence" value="ECO:0007669"/>
    <property type="project" value="UniProtKB-SubCell"/>
</dbReference>
<evidence type="ECO:0000313" key="6">
    <source>
        <dbReference type="EMBL" id="GFN93397.1"/>
    </source>
</evidence>
<keyword evidence="3 5" id="KW-1133">Transmembrane helix</keyword>
<reference evidence="6 7" key="1">
    <citation type="journal article" date="2021" name="Elife">
        <title>Chloroplast acquisition without the gene transfer in kleptoplastic sea slugs, Plakobranchus ocellatus.</title>
        <authorList>
            <person name="Maeda T."/>
            <person name="Takahashi S."/>
            <person name="Yoshida T."/>
            <person name="Shimamura S."/>
            <person name="Takaki Y."/>
            <person name="Nagai Y."/>
            <person name="Toyoda A."/>
            <person name="Suzuki Y."/>
            <person name="Arimoto A."/>
            <person name="Ishii H."/>
            <person name="Satoh N."/>
            <person name="Nishiyama T."/>
            <person name="Hasebe M."/>
            <person name="Maruyama T."/>
            <person name="Minagawa J."/>
            <person name="Obokata J."/>
            <person name="Shigenobu S."/>
        </authorList>
    </citation>
    <scope>NUCLEOTIDE SEQUENCE [LARGE SCALE GENOMIC DNA]</scope>
</reference>
<dbReference type="Proteomes" id="UP000735302">
    <property type="component" value="Unassembled WGS sequence"/>
</dbReference>
<comment type="caution">
    <text evidence="6">The sequence shown here is derived from an EMBL/GenBank/DDBJ whole genome shotgun (WGS) entry which is preliminary data.</text>
</comment>
<comment type="subcellular location">
    <subcellularLocation>
        <location evidence="1">Membrane</location>
        <topology evidence="1">Multi-pass membrane protein</topology>
    </subcellularLocation>
</comment>
<protein>
    <submittedName>
        <fullName evidence="6">Organic cation transporter protein-like</fullName>
    </submittedName>
</protein>
<feature type="transmembrane region" description="Helical" evidence="5">
    <location>
        <begin position="45"/>
        <end position="69"/>
    </location>
</feature>
<dbReference type="PANTHER" id="PTHR24064">
    <property type="entry name" value="SOLUTE CARRIER FAMILY 22 MEMBER"/>
    <property type="match status" value="1"/>
</dbReference>